<dbReference type="AlphaFoldDB" id="A0A8D4UVA0"/>
<evidence type="ECO:0000259" key="3">
    <source>
        <dbReference type="Pfam" id="PF12740"/>
    </source>
</evidence>
<dbReference type="InterPro" id="IPR041127">
    <property type="entry name" value="PET_hydrolase/cutinase-like"/>
</dbReference>
<reference evidence="5" key="1">
    <citation type="submission" date="2019-05" db="EMBL/GenBank/DDBJ databases">
        <title>Complete genome sequencing of Dialister sp. strain 5BBH33.</title>
        <authorList>
            <person name="Sakamoto M."/>
            <person name="Murakami T."/>
            <person name="Mori H."/>
        </authorList>
    </citation>
    <scope>NUCLEOTIDE SEQUENCE [LARGE SCALE GENOMIC DNA]</scope>
    <source>
        <strain evidence="5">5BBH33</strain>
    </source>
</reference>
<evidence type="ECO:0000256" key="1">
    <source>
        <dbReference type="SAM" id="MobiDB-lite"/>
    </source>
</evidence>
<dbReference type="GeneID" id="92716794"/>
<dbReference type="InterPro" id="IPR029058">
    <property type="entry name" value="AB_hydrolase_fold"/>
</dbReference>
<evidence type="ECO:0000313" key="5">
    <source>
        <dbReference type="Proteomes" id="UP000320585"/>
    </source>
</evidence>
<sequence length="317" mass="35355">MKHIKKILAAGICLAASLYLTPAMAAYEIDPDYTMKYNDPGKIEQRYRWHGPYEVKSVVLSDGEAKYGNYKYKVWYPVQQAGRERPRPLVITLNGTGGSCDKDEPIFRHLASWGFVVAGNTDAQTATGFSAEWTLDQALAANQDSKSPLYHQIDEKEIGIVGYSQGGAGAYNTLEGKDGDKFKTMVTVSGVTESIGEKLHLPVWIYDPSKVTIPVFMAAGTGILDRKLITPLDEMKENYSKIQSKTAALGRRKDADHLDIQTAADAYITAWLRWQLDDDIYAKRVFTGKAPEILRNPAWDNAEVRNPETTQPKQTEK</sequence>
<protein>
    <submittedName>
        <fullName evidence="4">Lipase</fullName>
    </submittedName>
</protein>
<dbReference type="RefSeq" id="WP_143332715.1">
    <property type="nucleotide sequence ID" value="NZ_AP019697.1"/>
</dbReference>
<feature type="region of interest" description="Disordered" evidence="1">
    <location>
        <begin position="298"/>
        <end position="317"/>
    </location>
</feature>
<keyword evidence="2" id="KW-0732">Signal</keyword>
<dbReference type="Pfam" id="PF12740">
    <property type="entry name" value="PETase"/>
    <property type="match status" value="1"/>
</dbReference>
<keyword evidence="5" id="KW-1185">Reference proteome</keyword>
<dbReference type="EMBL" id="AP019697">
    <property type="protein sequence ID" value="BBK25636.1"/>
    <property type="molecule type" value="Genomic_DNA"/>
</dbReference>
<proteinExistence type="predicted"/>
<dbReference type="KEGG" id="dho:Dia5BBH33_15710"/>
<dbReference type="Proteomes" id="UP000320585">
    <property type="component" value="Chromosome"/>
</dbReference>
<feature type="compositionally biased region" description="Polar residues" evidence="1">
    <location>
        <begin position="307"/>
        <end position="317"/>
    </location>
</feature>
<accession>A0A8D4UVA0</accession>
<gene>
    <name evidence="4" type="ORF">Dia5BBH33_15710</name>
</gene>
<name>A0A8D4UVA0_9FIRM</name>
<organism evidence="4 5">
    <name type="scientific">Dialister hominis</name>
    <dbReference type="NCBI Taxonomy" id="2582419"/>
    <lineage>
        <taxon>Bacteria</taxon>
        <taxon>Bacillati</taxon>
        <taxon>Bacillota</taxon>
        <taxon>Negativicutes</taxon>
        <taxon>Veillonellales</taxon>
        <taxon>Veillonellaceae</taxon>
        <taxon>Dialister</taxon>
    </lineage>
</organism>
<dbReference type="Gene3D" id="3.40.50.1820">
    <property type="entry name" value="alpha/beta hydrolase"/>
    <property type="match status" value="1"/>
</dbReference>
<evidence type="ECO:0000256" key="2">
    <source>
        <dbReference type="SAM" id="SignalP"/>
    </source>
</evidence>
<feature type="signal peptide" evidence="2">
    <location>
        <begin position="1"/>
        <end position="25"/>
    </location>
</feature>
<evidence type="ECO:0000313" key="4">
    <source>
        <dbReference type="EMBL" id="BBK25636.1"/>
    </source>
</evidence>
<feature type="chain" id="PRO_5034345649" evidence="2">
    <location>
        <begin position="26"/>
        <end position="317"/>
    </location>
</feature>
<dbReference type="SUPFAM" id="SSF53474">
    <property type="entry name" value="alpha/beta-Hydrolases"/>
    <property type="match status" value="1"/>
</dbReference>
<feature type="domain" description="PET hydrolase/cutinase-like" evidence="3">
    <location>
        <begin position="50"/>
        <end position="280"/>
    </location>
</feature>
<dbReference type="OrthoDB" id="9812672at2"/>